<keyword evidence="3" id="KW-1185">Reference proteome</keyword>
<dbReference type="EMBL" id="CP045871">
    <property type="protein sequence ID" value="QGG81256.1"/>
    <property type="molecule type" value="Genomic_DNA"/>
</dbReference>
<evidence type="ECO:0000313" key="3">
    <source>
        <dbReference type="Proteomes" id="UP000388235"/>
    </source>
</evidence>
<sequence length="147" mass="16068">MGVCGTLLLDAWGYLLEKAGIADRPNWARVGRWVSHLGTRVFHDDIGDAPPHRHELAIGWAFHYAVGLAFGLIFALLVGPAWFAQPTFPVLWLYALVTIAGGWFLLQPGMGLGWALGRTPRPWKGRALGLIGHTVFGVGMYLPVVLV</sequence>
<keyword evidence="1" id="KW-1133">Transmembrane helix</keyword>
<dbReference type="AlphaFoldDB" id="A0A5Q2QGV9"/>
<feature type="transmembrane region" description="Helical" evidence="1">
    <location>
        <begin position="89"/>
        <end position="106"/>
    </location>
</feature>
<dbReference type="InterPro" id="IPR021329">
    <property type="entry name" value="DUF2938"/>
</dbReference>
<evidence type="ECO:0000256" key="1">
    <source>
        <dbReference type="SAM" id="Phobius"/>
    </source>
</evidence>
<gene>
    <name evidence="2" type="ORF">GH975_02640</name>
</gene>
<feature type="transmembrane region" description="Helical" evidence="1">
    <location>
        <begin position="127"/>
        <end position="146"/>
    </location>
</feature>
<dbReference type="KEGG" id="llp:GH975_02640"/>
<keyword evidence="1" id="KW-0812">Transmembrane</keyword>
<protein>
    <submittedName>
        <fullName evidence="2">DUF2938 family protein</fullName>
    </submittedName>
</protein>
<name>A0A5Q2QGV9_9GAMM</name>
<dbReference type="Pfam" id="PF11158">
    <property type="entry name" value="DUF2938"/>
    <property type="match status" value="1"/>
</dbReference>
<keyword evidence="1" id="KW-0472">Membrane</keyword>
<dbReference type="Proteomes" id="UP000388235">
    <property type="component" value="Chromosome"/>
</dbReference>
<dbReference type="OrthoDB" id="9812539at2"/>
<accession>A0A5Q2QGV9</accession>
<evidence type="ECO:0000313" key="2">
    <source>
        <dbReference type="EMBL" id="QGG81256.1"/>
    </source>
</evidence>
<proteinExistence type="predicted"/>
<feature type="transmembrane region" description="Helical" evidence="1">
    <location>
        <begin position="61"/>
        <end position="83"/>
    </location>
</feature>
<organism evidence="2 3">
    <name type="scientific">Litorivicinus lipolyticus</name>
    <dbReference type="NCBI Taxonomy" id="418701"/>
    <lineage>
        <taxon>Bacteria</taxon>
        <taxon>Pseudomonadati</taxon>
        <taxon>Pseudomonadota</taxon>
        <taxon>Gammaproteobacteria</taxon>
        <taxon>Oceanospirillales</taxon>
        <taxon>Litorivicinaceae</taxon>
        <taxon>Litorivicinus</taxon>
    </lineage>
</organism>
<reference evidence="2 3" key="1">
    <citation type="submission" date="2019-11" db="EMBL/GenBank/DDBJ databases">
        <authorList>
            <person name="Khan S.A."/>
            <person name="Jeon C.O."/>
            <person name="Chun B.H."/>
        </authorList>
    </citation>
    <scope>NUCLEOTIDE SEQUENCE [LARGE SCALE GENOMIC DNA]</scope>
    <source>
        <strain evidence="2 3">IMCC 1097</strain>
    </source>
</reference>